<dbReference type="InterPro" id="IPR019920">
    <property type="entry name" value="F420-binding_dom_put"/>
</dbReference>
<dbReference type="EMBL" id="BMDG01000003">
    <property type="protein sequence ID" value="GGI06349.1"/>
    <property type="molecule type" value="Genomic_DNA"/>
</dbReference>
<evidence type="ECO:0000313" key="3">
    <source>
        <dbReference type="EMBL" id="GGI06349.1"/>
    </source>
</evidence>
<proteinExistence type="predicted"/>
<feature type="domain" description="Pyridoxamine 5'-phosphate oxidase N-terminal" evidence="2">
    <location>
        <begin position="7"/>
        <end position="134"/>
    </location>
</feature>
<dbReference type="SUPFAM" id="SSF50475">
    <property type="entry name" value="FMN-binding split barrel"/>
    <property type="match status" value="1"/>
</dbReference>
<keyword evidence="4" id="KW-1185">Reference proteome</keyword>
<dbReference type="InterPro" id="IPR012349">
    <property type="entry name" value="Split_barrel_FMN-bd"/>
</dbReference>
<evidence type="ECO:0000259" key="2">
    <source>
        <dbReference type="Pfam" id="PF01243"/>
    </source>
</evidence>
<dbReference type="PANTHER" id="PTHR35176">
    <property type="entry name" value="HEME OXYGENASE HI_0854-RELATED"/>
    <property type="match status" value="1"/>
</dbReference>
<dbReference type="Gene3D" id="2.30.110.10">
    <property type="entry name" value="Electron Transport, Fmn-binding Protein, Chain A"/>
    <property type="match status" value="1"/>
</dbReference>
<dbReference type="Pfam" id="PF01243">
    <property type="entry name" value="PNPOx_N"/>
    <property type="match status" value="1"/>
</dbReference>
<gene>
    <name evidence="3" type="ORF">GCM10007368_10720</name>
</gene>
<dbReference type="InterPro" id="IPR011576">
    <property type="entry name" value="Pyridox_Oxase_N"/>
</dbReference>
<organism evidence="3 4">
    <name type="scientific">Isoptericola cucumis</name>
    <dbReference type="NCBI Taxonomy" id="1776856"/>
    <lineage>
        <taxon>Bacteria</taxon>
        <taxon>Bacillati</taxon>
        <taxon>Actinomycetota</taxon>
        <taxon>Actinomycetes</taxon>
        <taxon>Micrococcales</taxon>
        <taxon>Promicromonosporaceae</taxon>
        <taxon>Isoptericola</taxon>
    </lineage>
</organism>
<accession>A0ABQ2B2R9</accession>
<dbReference type="Proteomes" id="UP000632535">
    <property type="component" value="Unassembled WGS sequence"/>
</dbReference>
<dbReference type="InterPro" id="IPR052019">
    <property type="entry name" value="F420H2_bilvrd_red/Heme_oxyg"/>
</dbReference>
<protein>
    <submittedName>
        <fullName evidence="3">PPOX class F420-dependent enzyme</fullName>
    </submittedName>
</protein>
<evidence type="ECO:0000313" key="4">
    <source>
        <dbReference type="Proteomes" id="UP000632535"/>
    </source>
</evidence>
<dbReference type="RefSeq" id="WP_188522633.1">
    <property type="nucleotide sequence ID" value="NZ_BMDG01000003.1"/>
</dbReference>
<dbReference type="NCBIfam" id="TIGR03618">
    <property type="entry name" value="Rv1155_F420"/>
    <property type="match status" value="1"/>
</dbReference>
<name>A0ABQ2B2R9_9MICO</name>
<reference evidence="4" key="1">
    <citation type="journal article" date="2019" name="Int. J. Syst. Evol. Microbiol.">
        <title>The Global Catalogue of Microorganisms (GCM) 10K type strain sequencing project: providing services to taxonomists for standard genome sequencing and annotation.</title>
        <authorList>
            <consortium name="The Broad Institute Genomics Platform"/>
            <consortium name="The Broad Institute Genome Sequencing Center for Infectious Disease"/>
            <person name="Wu L."/>
            <person name="Ma J."/>
        </authorList>
    </citation>
    <scope>NUCLEOTIDE SEQUENCE [LARGE SCALE GENOMIC DNA]</scope>
    <source>
        <strain evidence="4">CCM 8653</strain>
    </source>
</reference>
<keyword evidence="1" id="KW-0560">Oxidoreductase</keyword>
<evidence type="ECO:0000256" key="1">
    <source>
        <dbReference type="ARBA" id="ARBA00023002"/>
    </source>
</evidence>
<sequence length="149" mass="16315">MPRPPFPAAVLDLLRRPQPAVMAVVRPDGSPVTAATWYLWVDDDSPAGGHVLVNLDAGRKRLEHLRGNPHVSLTVLGEDWYTHVTLLGRATALTDDADLADTDRISRHYGGQPYPVRDRPRVTARVEVDRWTAWGALHDAADGAAGDAR</sequence>
<comment type="caution">
    <text evidence="3">The sequence shown here is derived from an EMBL/GenBank/DDBJ whole genome shotgun (WGS) entry which is preliminary data.</text>
</comment>
<dbReference type="PANTHER" id="PTHR35176:SF6">
    <property type="entry name" value="HEME OXYGENASE HI_0854-RELATED"/>
    <property type="match status" value="1"/>
</dbReference>